<dbReference type="InterPro" id="IPR044681">
    <property type="entry name" value="PICBP-like"/>
</dbReference>
<dbReference type="Pfam" id="PF07839">
    <property type="entry name" value="CaM_binding"/>
    <property type="match status" value="1"/>
</dbReference>
<feature type="compositionally biased region" description="Basic and acidic residues" evidence="1">
    <location>
        <begin position="105"/>
        <end position="123"/>
    </location>
</feature>
<keyword evidence="4" id="KW-1185">Reference proteome</keyword>
<accession>A0ABD0UUF4</accession>
<evidence type="ECO:0000313" key="4">
    <source>
        <dbReference type="Proteomes" id="UP001552299"/>
    </source>
</evidence>
<feature type="compositionally biased region" description="Basic and acidic residues" evidence="1">
    <location>
        <begin position="188"/>
        <end position="197"/>
    </location>
</feature>
<sequence>MTQRVTVKKGYPVYSKLAGLTSRQNKLNRSPKVIKPIIQSFIIIVWDLWSSPLTFSPPASATKSLPKSSIDLNLKRGGKAFQSVKQTLFFFSIMVLRKMLDKFRSRSETKKVSEEPDKSDSSKQQKQNGGHGGGETKKKLKKVRSVRVADFDGIRKAPKKTSQHPLSKSPQQATDEVPNYMKSTSSYDARKEKRKVAIDSSTPITATSKSLSSAARVLVKNSSLKLLRSSMKKNKGKNKQSLIYKNRATCSSPIKDSETPESVDLKEQLDALALKVCPYTYCSLHGHKHGAVPSLKRFLSARRQSLKVQKSMKLRGDEETELVENVVNELFIEIHLKLQEWGEESCDDAEKVYIFDRMNKMKLEGPNDESQLQESCSVTSFEDCGEKNSELSMEDIQVITQFLKFIEQECEEEEAQSETEKSEKAATVDNLLVELEEYNSSGNEHLQSVEEDWTKLEAGCVQQQNDISKANLKNFVLENNVKDCSSQGNRSKVTYSKLRRQPSKFRESVKEFNRRPPRLLDLQVEPEQEQVNLKHQTVDERKAAEEWMIDNALSKALRRLASTRKKKVPLLVAAFETVMPQMCETLMCHNAAGNLGQK</sequence>
<dbReference type="PANTHER" id="PTHR33923:SF2">
    <property type="entry name" value="CALMODULIN-BINDING PROTEIN-RELATED"/>
    <property type="match status" value="1"/>
</dbReference>
<feature type="compositionally biased region" description="Polar residues" evidence="1">
    <location>
        <begin position="163"/>
        <end position="174"/>
    </location>
</feature>
<dbReference type="EMBL" id="JANQDX010000011">
    <property type="protein sequence ID" value="KAL0916442.1"/>
    <property type="molecule type" value="Genomic_DNA"/>
</dbReference>
<evidence type="ECO:0000256" key="1">
    <source>
        <dbReference type="SAM" id="MobiDB-lite"/>
    </source>
</evidence>
<evidence type="ECO:0000313" key="3">
    <source>
        <dbReference type="EMBL" id="KAL0916442.1"/>
    </source>
</evidence>
<dbReference type="Proteomes" id="UP001552299">
    <property type="component" value="Unassembled WGS sequence"/>
</dbReference>
<reference evidence="3 4" key="1">
    <citation type="journal article" date="2024" name="Plant Biotechnol. J.">
        <title>Dendrobium thyrsiflorum genome and its molecular insights into genes involved in important horticultural traits.</title>
        <authorList>
            <person name="Chen B."/>
            <person name="Wang J.Y."/>
            <person name="Zheng P.J."/>
            <person name="Li K.L."/>
            <person name="Liang Y.M."/>
            <person name="Chen X.F."/>
            <person name="Zhang C."/>
            <person name="Zhao X."/>
            <person name="He X."/>
            <person name="Zhang G.Q."/>
            <person name="Liu Z.J."/>
            <person name="Xu Q."/>
        </authorList>
    </citation>
    <scope>NUCLEOTIDE SEQUENCE [LARGE SCALE GENOMIC DNA]</scope>
    <source>
        <strain evidence="3">GZMU011</strain>
    </source>
</reference>
<dbReference type="AlphaFoldDB" id="A0ABD0UUF4"/>
<feature type="domain" description="Calmodulin-binding" evidence="2">
    <location>
        <begin position="470"/>
        <end position="580"/>
    </location>
</feature>
<comment type="caution">
    <text evidence="3">The sequence shown here is derived from an EMBL/GenBank/DDBJ whole genome shotgun (WGS) entry which is preliminary data.</text>
</comment>
<evidence type="ECO:0000259" key="2">
    <source>
        <dbReference type="SMART" id="SM01054"/>
    </source>
</evidence>
<organism evidence="3 4">
    <name type="scientific">Dendrobium thyrsiflorum</name>
    <name type="common">Pinecone-like raceme dendrobium</name>
    <name type="synonym">Orchid</name>
    <dbReference type="NCBI Taxonomy" id="117978"/>
    <lineage>
        <taxon>Eukaryota</taxon>
        <taxon>Viridiplantae</taxon>
        <taxon>Streptophyta</taxon>
        <taxon>Embryophyta</taxon>
        <taxon>Tracheophyta</taxon>
        <taxon>Spermatophyta</taxon>
        <taxon>Magnoliopsida</taxon>
        <taxon>Liliopsida</taxon>
        <taxon>Asparagales</taxon>
        <taxon>Orchidaceae</taxon>
        <taxon>Epidendroideae</taxon>
        <taxon>Malaxideae</taxon>
        <taxon>Dendrobiinae</taxon>
        <taxon>Dendrobium</taxon>
    </lineage>
</organism>
<dbReference type="PANTHER" id="PTHR33923">
    <property type="entry name" value="CALMODULIN-BINDING PROTEIN-RELATED"/>
    <property type="match status" value="1"/>
</dbReference>
<dbReference type="InterPro" id="IPR012417">
    <property type="entry name" value="CaM-bd_dom_pln"/>
</dbReference>
<feature type="region of interest" description="Disordered" evidence="1">
    <location>
        <begin position="105"/>
        <end position="198"/>
    </location>
</feature>
<name>A0ABD0UUF4_DENTH</name>
<protein>
    <recommendedName>
        <fullName evidence="2">Calmodulin-binding domain-containing protein</fullName>
    </recommendedName>
</protein>
<dbReference type="SMART" id="SM01054">
    <property type="entry name" value="CaM_binding"/>
    <property type="match status" value="1"/>
</dbReference>
<proteinExistence type="predicted"/>
<gene>
    <name evidence="3" type="ORF">M5K25_013953</name>
</gene>